<reference evidence="3 4" key="1">
    <citation type="submission" date="2014-07" db="EMBL/GenBank/DDBJ databases">
        <authorList>
            <person name="McCorrison J."/>
            <person name="Sanka R."/>
            <person name="Torralba M."/>
            <person name="Gillis M."/>
            <person name="Haft D.H."/>
            <person name="Methe B."/>
            <person name="Sutton G."/>
            <person name="Nelson K.E."/>
        </authorList>
    </citation>
    <scope>NUCLEOTIDE SEQUENCE [LARGE SCALE GENOMIC DNA]</scope>
    <source>
        <strain evidence="3 4">DNF00314</strain>
    </source>
</reference>
<dbReference type="EMBL" id="JRNT01000018">
    <property type="protein sequence ID" value="KGF47050.1"/>
    <property type="molecule type" value="Genomic_DNA"/>
</dbReference>
<protein>
    <recommendedName>
        <fullName evidence="2">Type III R-M EcoP15I C-terminal domain-containing protein</fullName>
    </recommendedName>
</protein>
<dbReference type="InterPro" id="IPR041405">
    <property type="entry name" value="T3RM_EcoP15I_C"/>
</dbReference>
<evidence type="ECO:0000259" key="2">
    <source>
        <dbReference type="Pfam" id="PF18273"/>
    </source>
</evidence>
<evidence type="ECO:0000313" key="4">
    <source>
        <dbReference type="Proteomes" id="UP000029628"/>
    </source>
</evidence>
<feature type="coiled-coil region" evidence="1">
    <location>
        <begin position="107"/>
        <end position="134"/>
    </location>
</feature>
<keyword evidence="4" id="KW-1185">Reference proteome</keyword>
<dbReference type="Proteomes" id="UP000029628">
    <property type="component" value="Unassembled WGS sequence"/>
</dbReference>
<comment type="caution">
    <text evidence="3">The sequence shown here is derived from an EMBL/GenBank/DDBJ whole genome shotgun (WGS) entry which is preliminary data.</text>
</comment>
<evidence type="ECO:0000256" key="1">
    <source>
        <dbReference type="SAM" id="Coils"/>
    </source>
</evidence>
<dbReference type="eggNOG" id="COG2189">
    <property type="taxonomic scope" value="Bacteria"/>
</dbReference>
<name>A0A096AJK9_9FIRM</name>
<dbReference type="AlphaFoldDB" id="A0A096AJK9"/>
<accession>A0A096AJK9</accession>
<gene>
    <name evidence="3" type="ORF">HMPREF0872_05980</name>
</gene>
<organism evidence="3 4">
    <name type="scientific">Veillonella montpellierensis DNF00314</name>
    <dbReference type="NCBI Taxonomy" id="1401067"/>
    <lineage>
        <taxon>Bacteria</taxon>
        <taxon>Bacillati</taxon>
        <taxon>Bacillota</taxon>
        <taxon>Negativicutes</taxon>
        <taxon>Veillonellales</taxon>
        <taxon>Veillonellaceae</taxon>
        <taxon>Veillonella</taxon>
    </lineage>
</organism>
<keyword evidence="1" id="KW-0175">Coiled coil</keyword>
<proteinExistence type="predicted"/>
<evidence type="ECO:0000313" key="3">
    <source>
        <dbReference type="EMBL" id="KGF47050.1"/>
    </source>
</evidence>
<feature type="domain" description="Type III R-M EcoP15I C-terminal" evidence="2">
    <location>
        <begin position="36"/>
        <end position="130"/>
    </location>
</feature>
<dbReference type="Pfam" id="PF18273">
    <property type="entry name" value="T3RM_EcoP15I_C"/>
    <property type="match status" value="1"/>
</dbReference>
<sequence length="136" mass="15357">MESLGDKTLDKLENFNPDALFSEGMVNLFATDCSSGKASILTTYLAKDGYGLTCHTGTYQLDTYVADKVTDSLYIIEKGLTSDDVVTLIKRLACRELDINRIVLYSYSVEFNVLQELKKNLSNLQNNKHVELIERY</sequence>
<dbReference type="RefSeq" id="WP_052076892.1">
    <property type="nucleotide sequence ID" value="NZ_JRNT01000018.1"/>
</dbReference>